<dbReference type="OrthoDB" id="3791893at2759"/>
<reference evidence="1" key="1">
    <citation type="journal article" date="2020" name="Stud. Mycol.">
        <title>101 Dothideomycetes genomes: a test case for predicting lifestyles and emergence of pathogens.</title>
        <authorList>
            <person name="Haridas S."/>
            <person name="Albert R."/>
            <person name="Binder M."/>
            <person name="Bloem J."/>
            <person name="Labutti K."/>
            <person name="Salamov A."/>
            <person name="Andreopoulos B."/>
            <person name="Baker S."/>
            <person name="Barry K."/>
            <person name="Bills G."/>
            <person name="Bluhm B."/>
            <person name="Cannon C."/>
            <person name="Castanera R."/>
            <person name="Culley D."/>
            <person name="Daum C."/>
            <person name="Ezra D."/>
            <person name="Gonzalez J."/>
            <person name="Henrissat B."/>
            <person name="Kuo A."/>
            <person name="Liang C."/>
            <person name="Lipzen A."/>
            <person name="Lutzoni F."/>
            <person name="Magnuson J."/>
            <person name="Mondo S."/>
            <person name="Nolan M."/>
            <person name="Ohm R."/>
            <person name="Pangilinan J."/>
            <person name="Park H.-J."/>
            <person name="Ramirez L."/>
            <person name="Alfaro M."/>
            <person name="Sun H."/>
            <person name="Tritt A."/>
            <person name="Yoshinaga Y."/>
            <person name="Zwiers L.-H."/>
            <person name="Turgeon B."/>
            <person name="Goodwin S."/>
            <person name="Spatafora J."/>
            <person name="Crous P."/>
            <person name="Grigoriev I."/>
        </authorList>
    </citation>
    <scope>NUCLEOTIDE SEQUENCE</scope>
    <source>
        <strain evidence="1">CBS 113979</strain>
    </source>
</reference>
<dbReference type="AlphaFoldDB" id="A0A6G1H9E6"/>
<name>A0A6G1H9E6_9PEZI</name>
<evidence type="ECO:0000313" key="2">
    <source>
        <dbReference type="Proteomes" id="UP000800041"/>
    </source>
</evidence>
<evidence type="ECO:0000313" key="1">
    <source>
        <dbReference type="EMBL" id="KAF1989578.1"/>
    </source>
</evidence>
<dbReference type="Proteomes" id="UP000800041">
    <property type="component" value="Unassembled WGS sequence"/>
</dbReference>
<gene>
    <name evidence="1" type="ORF">K402DRAFT_451790</name>
</gene>
<accession>A0A6G1H9E6</accession>
<dbReference type="EMBL" id="ML977144">
    <property type="protein sequence ID" value="KAF1989578.1"/>
    <property type="molecule type" value="Genomic_DNA"/>
</dbReference>
<organism evidence="1 2">
    <name type="scientific">Aulographum hederae CBS 113979</name>
    <dbReference type="NCBI Taxonomy" id="1176131"/>
    <lineage>
        <taxon>Eukaryota</taxon>
        <taxon>Fungi</taxon>
        <taxon>Dikarya</taxon>
        <taxon>Ascomycota</taxon>
        <taxon>Pezizomycotina</taxon>
        <taxon>Dothideomycetes</taxon>
        <taxon>Pleosporomycetidae</taxon>
        <taxon>Aulographales</taxon>
        <taxon>Aulographaceae</taxon>
    </lineage>
</organism>
<proteinExistence type="predicted"/>
<sequence length="278" mass="29253">MIPLDELVTCDLIPPLLLLWIVSLLWDSDMGPQPTTTLKSPSSSTHTLHVLLFTPTTTEHLTEAALLSRLHHFASLTGGHDIAIVFLLNQPAHNTATNGNRSNGDEHLSGGDGHLSNGNCNHAINTTAPSGIHAFTALSVLLSSMASATASASTSTTLPPIPLLPIPDPTFLPIIIQSFTSKLVSPFAATPASDQIPNAALDLLPYSTTEAPLPQDTLFALSDLFPDLREVVEGAGIGNDDGGIGDGNHNGNENVILRSLGREGAGVVDFWKGEWVAE</sequence>
<keyword evidence="2" id="KW-1185">Reference proteome</keyword>
<protein>
    <submittedName>
        <fullName evidence="1">Uncharacterized protein</fullName>
    </submittedName>
</protein>